<dbReference type="EMBL" id="CACVKT020004542">
    <property type="protein sequence ID" value="CAC5390527.1"/>
    <property type="molecule type" value="Genomic_DNA"/>
</dbReference>
<name>A0A6J8C773_MYTCO</name>
<feature type="compositionally biased region" description="Polar residues" evidence="2">
    <location>
        <begin position="345"/>
        <end position="356"/>
    </location>
</feature>
<proteinExistence type="predicted"/>
<reference evidence="4 5" key="1">
    <citation type="submission" date="2020-06" db="EMBL/GenBank/DDBJ databases">
        <authorList>
            <person name="Li R."/>
            <person name="Bekaert M."/>
        </authorList>
    </citation>
    <scope>NUCLEOTIDE SEQUENCE [LARGE SCALE GENOMIC DNA]</scope>
    <source>
        <strain evidence="5">wild</strain>
    </source>
</reference>
<feature type="region of interest" description="Disordered" evidence="2">
    <location>
        <begin position="1"/>
        <end position="34"/>
    </location>
</feature>
<keyword evidence="5" id="KW-1185">Reference proteome</keyword>
<feature type="compositionally biased region" description="Basic and acidic residues" evidence="2">
    <location>
        <begin position="661"/>
        <end position="689"/>
    </location>
</feature>
<feature type="compositionally biased region" description="Polar residues" evidence="2">
    <location>
        <begin position="371"/>
        <end position="386"/>
    </location>
</feature>
<feature type="compositionally biased region" description="Polar residues" evidence="2">
    <location>
        <begin position="407"/>
        <end position="421"/>
    </location>
</feature>
<evidence type="ECO:0000313" key="5">
    <source>
        <dbReference type="Proteomes" id="UP000507470"/>
    </source>
</evidence>
<protein>
    <recommendedName>
        <fullName evidence="3">Mitochondria-eating protein C-terminal domain-containing protein</fullName>
    </recommendedName>
</protein>
<accession>A0A6J8C773</accession>
<feature type="region of interest" description="Disordered" evidence="2">
    <location>
        <begin position="489"/>
        <end position="511"/>
    </location>
</feature>
<feature type="compositionally biased region" description="Basic and acidic residues" evidence="2">
    <location>
        <begin position="20"/>
        <end position="34"/>
    </location>
</feature>
<keyword evidence="1" id="KW-0175">Coiled coil</keyword>
<evidence type="ECO:0000259" key="3">
    <source>
        <dbReference type="Pfam" id="PF16026"/>
    </source>
</evidence>
<feature type="domain" description="Mitochondria-eating protein C-terminal" evidence="3">
    <location>
        <begin position="111"/>
        <end position="308"/>
    </location>
</feature>
<feature type="compositionally biased region" description="Basic and acidic residues" evidence="2">
    <location>
        <begin position="359"/>
        <end position="370"/>
    </location>
</feature>
<organism evidence="4 5">
    <name type="scientific">Mytilus coruscus</name>
    <name type="common">Sea mussel</name>
    <dbReference type="NCBI Taxonomy" id="42192"/>
    <lineage>
        <taxon>Eukaryota</taxon>
        <taxon>Metazoa</taxon>
        <taxon>Spiralia</taxon>
        <taxon>Lophotrochozoa</taxon>
        <taxon>Mollusca</taxon>
        <taxon>Bivalvia</taxon>
        <taxon>Autobranchia</taxon>
        <taxon>Pteriomorphia</taxon>
        <taxon>Mytilida</taxon>
        <taxon>Mytiloidea</taxon>
        <taxon>Mytilidae</taxon>
        <taxon>Mytilinae</taxon>
        <taxon>Mytilus</taxon>
    </lineage>
</organism>
<feature type="region of interest" description="Disordered" evidence="2">
    <location>
        <begin position="566"/>
        <end position="696"/>
    </location>
</feature>
<feature type="compositionally biased region" description="Polar residues" evidence="2">
    <location>
        <begin position="618"/>
        <end position="638"/>
    </location>
</feature>
<dbReference type="InterPro" id="IPR031981">
    <property type="entry name" value="MIEAP_C"/>
</dbReference>
<feature type="compositionally biased region" description="Low complexity" evidence="2">
    <location>
        <begin position="327"/>
        <end position="338"/>
    </location>
</feature>
<evidence type="ECO:0000256" key="1">
    <source>
        <dbReference type="SAM" id="Coils"/>
    </source>
</evidence>
<evidence type="ECO:0000313" key="4">
    <source>
        <dbReference type="EMBL" id="CAC5390527.1"/>
    </source>
</evidence>
<feature type="coiled-coil region" evidence="1">
    <location>
        <begin position="46"/>
        <end position="87"/>
    </location>
</feature>
<dbReference type="OrthoDB" id="6171092at2759"/>
<dbReference type="Proteomes" id="UP000507470">
    <property type="component" value="Unassembled WGS sequence"/>
</dbReference>
<dbReference type="AlphaFoldDB" id="A0A6J8C773"/>
<dbReference type="Pfam" id="PF16026">
    <property type="entry name" value="MIEAP"/>
    <property type="match status" value="1"/>
</dbReference>
<feature type="region of interest" description="Disordered" evidence="2">
    <location>
        <begin position="324"/>
        <end position="457"/>
    </location>
</feature>
<evidence type="ECO:0000256" key="2">
    <source>
        <dbReference type="SAM" id="MobiDB-lite"/>
    </source>
</evidence>
<feature type="compositionally biased region" description="Polar residues" evidence="2">
    <location>
        <begin position="647"/>
        <end position="659"/>
    </location>
</feature>
<feature type="compositionally biased region" description="Basic and acidic residues" evidence="2">
    <location>
        <begin position="572"/>
        <end position="598"/>
    </location>
</feature>
<gene>
    <name evidence="4" type="ORF">MCOR_25619</name>
</gene>
<sequence>MEGSTQRGSKEHTFTNTTDPGKELKSHIGEKDENLKTVLETKEVSLQKPNNENDTLMSEIKRLEKEKAILEKEKTILQNEKDDALSRLSKLAGQKLTDGNPTITDLGNPNRPEKIGERWAALYTDEWTDVYEDLIEQNKRKSNNNELPEKQLIKIVDWCYKRCLEIAKEQNNKIHETLWEVVQFIHFLGAKTKKLENIKQIQGNIDTEDTMMISAMKDFEKNAKFQLQCSTTLIDAVRKQCCEDYISSYPESLTSVKHFMMKCSEFKPIDPNKFNKYNRSGTTVEYVVWPALLLHKDGPVLAKGTVQTNYEDKTVPRKKFADDIFEPPKTCKPSSTPTVKDDITSNEISNPVQCTKNALKGDSHASDSELKQTNPKKQDQPNNLSQKADFKSINPVCQSEEKESNGDSRQQVSANTDQSGLRINDTDKSLPKSKGCINQSGLKKIMKPGSGLQTGDAENINQSCRYLEENGESNNNTINDQLEGNSEVRAKGSEEVNSEPSNSTIGDKGIGDEMKITNNNDNSSSIATQHQCKPVNQYENITIKECHHTQDRSDMKCGELIISVQKGVQSQKEGRDIDYSKPQNDKYEPEVFSLDRSKKSPTHSSEADTDDKFKPPDNKQTFNVNGGITDSPTDSNVESKVKFYSKGVNQLNGPPQRSGTIKRELDKMRQRSKLPKEKDLNKSKKESKILRKNSSN</sequence>